<evidence type="ECO:0000313" key="11">
    <source>
        <dbReference type="Proteomes" id="UP000515123"/>
    </source>
</evidence>
<keyword evidence="2" id="KW-0805">Transcription regulation</keyword>
<dbReference type="PROSITE" id="PS51293">
    <property type="entry name" value="SANT"/>
    <property type="match status" value="1"/>
</dbReference>
<dbReference type="GO" id="GO:0003700">
    <property type="term" value="F:DNA-binding transcription factor activity"/>
    <property type="evidence" value="ECO:0007669"/>
    <property type="project" value="UniProtKB-ARBA"/>
</dbReference>
<evidence type="ECO:0000313" key="9">
    <source>
        <dbReference type="EMBL" id="OAY75552.1"/>
    </source>
</evidence>
<dbReference type="GO" id="GO:0003677">
    <property type="term" value="F:DNA binding"/>
    <property type="evidence" value="ECO:0007669"/>
    <property type="project" value="UniProtKB-KW"/>
</dbReference>
<feature type="domain" description="Myb-like" evidence="6">
    <location>
        <begin position="99"/>
        <end position="151"/>
    </location>
</feature>
<evidence type="ECO:0000256" key="2">
    <source>
        <dbReference type="ARBA" id="ARBA00023015"/>
    </source>
</evidence>
<dbReference type="PROSITE" id="PS50090">
    <property type="entry name" value="MYB_LIKE"/>
    <property type="match status" value="1"/>
</dbReference>
<dbReference type="AlphaFoldDB" id="A0A199VEK6"/>
<evidence type="ECO:0000259" key="6">
    <source>
        <dbReference type="PROSITE" id="PS50090"/>
    </source>
</evidence>
<keyword evidence="11" id="KW-1185">Reference proteome</keyword>
<dbReference type="STRING" id="4615.A0A199VEK6"/>
<evidence type="ECO:0000256" key="5">
    <source>
        <dbReference type="ARBA" id="ARBA00023242"/>
    </source>
</evidence>
<evidence type="ECO:0000256" key="4">
    <source>
        <dbReference type="ARBA" id="ARBA00023163"/>
    </source>
</evidence>
<evidence type="ECO:0000256" key="1">
    <source>
        <dbReference type="ARBA" id="ARBA00004123"/>
    </source>
</evidence>
<dbReference type="EMBL" id="LSRQ01002065">
    <property type="protein sequence ID" value="OAY75552.1"/>
    <property type="molecule type" value="Genomic_DNA"/>
</dbReference>
<evidence type="ECO:0000259" key="8">
    <source>
        <dbReference type="PROSITE" id="PS51294"/>
    </source>
</evidence>
<dbReference type="Pfam" id="PF00249">
    <property type="entry name" value="Myb_DNA-binding"/>
    <property type="match status" value="1"/>
</dbReference>
<name>A0A199VEK6_ANACO</name>
<dbReference type="InterPro" id="IPR006447">
    <property type="entry name" value="Myb_dom_plants"/>
</dbReference>
<dbReference type="CDD" id="cd00167">
    <property type="entry name" value="SANT"/>
    <property type="match status" value="1"/>
</dbReference>
<dbReference type="InterPro" id="IPR001005">
    <property type="entry name" value="SANT/Myb"/>
</dbReference>
<reference evidence="12" key="2">
    <citation type="submission" date="2025-04" db="UniProtKB">
        <authorList>
            <consortium name="RefSeq"/>
        </authorList>
    </citation>
    <scope>IDENTIFICATION</scope>
    <source>
        <tissue evidence="12">Leaf</tissue>
    </source>
</reference>
<dbReference type="InterPro" id="IPR017930">
    <property type="entry name" value="Myb_dom"/>
</dbReference>
<keyword evidence="3" id="KW-0238">DNA-binding</keyword>
<dbReference type="GeneID" id="109716962"/>
<feature type="domain" description="SANT" evidence="7">
    <location>
        <begin position="107"/>
        <end position="155"/>
    </location>
</feature>
<dbReference type="PANTHER" id="PTHR44191:SF62">
    <property type="entry name" value="OS04G0341900 PROTEIN"/>
    <property type="match status" value="1"/>
</dbReference>
<dbReference type="NCBIfam" id="TIGR01557">
    <property type="entry name" value="myb_SHAQKYF"/>
    <property type="match status" value="1"/>
</dbReference>
<dbReference type="SUPFAM" id="SSF46689">
    <property type="entry name" value="Homeodomain-like"/>
    <property type="match status" value="1"/>
</dbReference>
<dbReference type="OrthoDB" id="118550at2759"/>
<reference evidence="9 10" key="1">
    <citation type="journal article" date="2016" name="DNA Res.">
        <title>The draft genome of MD-2 pineapple using hybrid error correction of long reads.</title>
        <authorList>
            <person name="Redwan R.M."/>
            <person name="Saidin A."/>
            <person name="Kumar S.V."/>
        </authorList>
    </citation>
    <scope>NUCLEOTIDE SEQUENCE [LARGE SCALE GENOMIC DNA]</scope>
    <source>
        <strain evidence="10">cv. MD2</strain>
        <tissue evidence="9">Leaf</tissue>
    </source>
</reference>
<feature type="domain" description="HTH myb-type" evidence="8">
    <location>
        <begin position="98"/>
        <end position="155"/>
    </location>
</feature>
<dbReference type="InterPro" id="IPR052245">
    <property type="entry name" value="Plant_Stress_Dev_TF"/>
</dbReference>
<dbReference type="PROSITE" id="PS51294">
    <property type="entry name" value="HTH_MYB"/>
    <property type="match status" value="1"/>
</dbReference>
<dbReference type="GO" id="GO:0009723">
    <property type="term" value="P:response to ethylene"/>
    <property type="evidence" value="ECO:0007669"/>
    <property type="project" value="TreeGrafter"/>
</dbReference>
<dbReference type="InterPro" id="IPR009057">
    <property type="entry name" value="Homeodomain-like_sf"/>
</dbReference>
<keyword evidence="4" id="KW-0804">Transcription</keyword>
<dbReference type="GO" id="GO:0005634">
    <property type="term" value="C:nucleus"/>
    <property type="evidence" value="ECO:0007669"/>
    <property type="project" value="UniProtKB-SubCell"/>
</dbReference>
<sequence>MGRKCSHCGNYGHNLRTCSSHRSAFGGGGGGGLKLFGVQVYAASALKKSFSTECLNSCYLASSSASPSSSSSSSLVSTEGATEKISYGYLSDGLLGRAQDRRKGIPWSEEEHRLFLAGLEKLGKGDWRGISRNFVTTRTPTQVASHAQKFFLRQNSLNNKKRRSSLFDMVSSCEVAAHPYEFPSLKDLSLSNELHAPTLSLKTVDTEASANIGIDLNSACHSQFTKPFLSEEKSCIDLELSISSSRPSNSKYLATDFAL</sequence>
<dbReference type="Gramene" id="Aco005652.1.mrna1">
    <property type="protein sequence ID" value="Aco005652.1.mrna1"/>
    <property type="gene ID" value="Aco005652.1.path1"/>
</dbReference>
<dbReference type="Gene3D" id="1.10.10.60">
    <property type="entry name" value="Homeodomain-like"/>
    <property type="match status" value="1"/>
</dbReference>
<dbReference type="InterPro" id="IPR017884">
    <property type="entry name" value="SANT_dom"/>
</dbReference>
<dbReference type="Proteomes" id="UP000515123">
    <property type="component" value="Linkage group 11"/>
</dbReference>
<dbReference type="SMART" id="SM00717">
    <property type="entry name" value="SANT"/>
    <property type="match status" value="1"/>
</dbReference>
<proteinExistence type="predicted"/>
<dbReference type="PANTHER" id="PTHR44191">
    <property type="entry name" value="TRANSCRIPTION FACTOR KUA1"/>
    <property type="match status" value="1"/>
</dbReference>
<dbReference type="GO" id="GO:0009739">
    <property type="term" value="P:response to gibberellin"/>
    <property type="evidence" value="ECO:0007669"/>
    <property type="project" value="TreeGrafter"/>
</dbReference>
<evidence type="ECO:0000259" key="7">
    <source>
        <dbReference type="PROSITE" id="PS51293"/>
    </source>
</evidence>
<dbReference type="GO" id="GO:0009744">
    <property type="term" value="P:response to sucrose"/>
    <property type="evidence" value="ECO:0007669"/>
    <property type="project" value="UniProtKB-ARBA"/>
</dbReference>
<dbReference type="Proteomes" id="UP000092600">
    <property type="component" value="Unassembled WGS sequence"/>
</dbReference>
<dbReference type="RefSeq" id="XP_020098178.1">
    <property type="nucleotide sequence ID" value="XM_020242589.1"/>
</dbReference>
<evidence type="ECO:0000313" key="12">
    <source>
        <dbReference type="RefSeq" id="XP_020098178.1"/>
    </source>
</evidence>
<keyword evidence="5" id="KW-0539">Nucleus</keyword>
<gene>
    <name evidence="12" type="primary">LOC109716962</name>
    <name evidence="9" type="ORF">ACMD2_11316</name>
</gene>
<comment type="subcellular location">
    <subcellularLocation>
        <location evidence="1">Nucleus</location>
    </subcellularLocation>
</comment>
<protein>
    <submittedName>
        <fullName evidence="9 12">Transcription factor MYB1R1</fullName>
    </submittedName>
</protein>
<evidence type="ECO:0000313" key="10">
    <source>
        <dbReference type="Proteomes" id="UP000092600"/>
    </source>
</evidence>
<accession>A0A199VEK6</accession>
<dbReference type="FunFam" id="1.10.10.60:FF:000009">
    <property type="entry name" value="transcription factor MYB1R1"/>
    <property type="match status" value="1"/>
</dbReference>
<organism evidence="9 10">
    <name type="scientific">Ananas comosus</name>
    <name type="common">Pineapple</name>
    <name type="synonym">Ananas ananas</name>
    <dbReference type="NCBI Taxonomy" id="4615"/>
    <lineage>
        <taxon>Eukaryota</taxon>
        <taxon>Viridiplantae</taxon>
        <taxon>Streptophyta</taxon>
        <taxon>Embryophyta</taxon>
        <taxon>Tracheophyta</taxon>
        <taxon>Spermatophyta</taxon>
        <taxon>Magnoliopsida</taxon>
        <taxon>Liliopsida</taxon>
        <taxon>Poales</taxon>
        <taxon>Bromeliaceae</taxon>
        <taxon>Bromelioideae</taxon>
        <taxon>Ananas</taxon>
    </lineage>
</organism>
<evidence type="ECO:0000256" key="3">
    <source>
        <dbReference type="ARBA" id="ARBA00023125"/>
    </source>
</evidence>